<keyword evidence="2" id="KW-1185">Reference proteome</keyword>
<gene>
    <name evidence="1" type="ORF">PAAG_05793</name>
</gene>
<evidence type="ECO:0000313" key="2">
    <source>
        <dbReference type="Proteomes" id="UP000002059"/>
    </source>
</evidence>
<accession>C1H4V2</accession>
<proteinExistence type="predicted"/>
<dbReference type="RefSeq" id="XP_015699908.1">
    <property type="nucleotide sequence ID" value="XM_015845682.1"/>
</dbReference>
<dbReference type="KEGG" id="pbl:PAAG_05793"/>
<dbReference type="GeneID" id="9095619"/>
<name>C1H4V2_PARBA</name>
<dbReference type="VEuPathDB" id="FungiDB:PAAG_05793"/>
<protein>
    <submittedName>
        <fullName evidence="1">Uncharacterized protein</fullName>
    </submittedName>
</protein>
<evidence type="ECO:0000313" key="1">
    <source>
        <dbReference type="EMBL" id="EEH34746.2"/>
    </source>
</evidence>
<organism evidence="1 2">
    <name type="scientific">Paracoccidioides lutzii (strain ATCC MYA-826 / Pb01)</name>
    <name type="common">Paracoccidioides brasiliensis</name>
    <dbReference type="NCBI Taxonomy" id="502779"/>
    <lineage>
        <taxon>Eukaryota</taxon>
        <taxon>Fungi</taxon>
        <taxon>Dikarya</taxon>
        <taxon>Ascomycota</taxon>
        <taxon>Pezizomycotina</taxon>
        <taxon>Eurotiomycetes</taxon>
        <taxon>Eurotiomycetidae</taxon>
        <taxon>Onygenales</taxon>
        <taxon>Ajellomycetaceae</taxon>
        <taxon>Paracoccidioides</taxon>
    </lineage>
</organism>
<dbReference type="AlphaFoldDB" id="C1H4V2"/>
<dbReference type="HOGENOM" id="CLU_2558895_0_0_1"/>
<reference evidence="1 2" key="1">
    <citation type="journal article" date="2011" name="PLoS Genet.">
        <title>Comparative genomic analysis of human fungal pathogens causing paracoccidioidomycosis.</title>
        <authorList>
            <person name="Desjardins C.A."/>
            <person name="Champion M.D."/>
            <person name="Holder J.W."/>
            <person name="Muszewska A."/>
            <person name="Goldberg J."/>
            <person name="Bailao A.M."/>
            <person name="Brigido M.M."/>
            <person name="Ferreira M.E."/>
            <person name="Garcia A.M."/>
            <person name="Grynberg M."/>
            <person name="Gujja S."/>
            <person name="Heiman D.I."/>
            <person name="Henn M.R."/>
            <person name="Kodira C.D."/>
            <person name="Leon-Narvaez H."/>
            <person name="Longo L.V."/>
            <person name="Ma L.J."/>
            <person name="Malavazi I."/>
            <person name="Matsuo A.L."/>
            <person name="Morais F.V."/>
            <person name="Pereira M."/>
            <person name="Rodriguez-Brito S."/>
            <person name="Sakthikumar S."/>
            <person name="Salem-Izacc S.M."/>
            <person name="Sykes S.M."/>
            <person name="Teixeira M.M."/>
            <person name="Vallejo M.C."/>
            <person name="Walter M.E."/>
            <person name="Yandava C."/>
            <person name="Young S."/>
            <person name="Zeng Q."/>
            <person name="Zucker J."/>
            <person name="Felipe M.S."/>
            <person name="Goldman G.H."/>
            <person name="Haas B.J."/>
            <person name="McEwen J.G."/>
            <person name="Nino-Vega G."/>
            <person name="Puccia R."/>
            <person name="San-Blas G."/>
            <person name="Soares C.M."/>
            <person name="Birren B.W."/>
            <person name="Cuomo C.A."/>
        </authorList>
    </citation>
    <scope>NUCLEOTIDE SEQUENCE [LARGE SCALE GENOMIC DNA]</scope>
    <source>
        <strain evidence="2">ATCC MYA-826 / Pb01</strain>
    </source>
</reference>
<sequence length="82" mass="9534">MAGYDGSQRYKRNVYQASWSRGPGPQILPTLRNNYEILTYNNTLKSLKKSKMQGPVQMLWSTVALRCIIYKKRNVVRGSRPR</sequence>
<dbReference type="Proteomes" id="UP000002059">
    <property type="component" value="Partially assembled WGS sequence"/>
</dbReference>
<dbReference type="EMBL" id="KN294006">
    <property type="protein sequence ID" value="EEH34746.2"/>
    <property type="molecule type" value="Genomic_DNA"/>
</dbReference>